<proteinExistence type="predicted"/>
<dbReference type="RefSeq" id="WP_015089801.1">
    <property type="nucleotide sequence ID" value="NZ_CP020946.1"/>
</dbReference>
<accession>A0A1Z3NBF6</accession>
<protein>
    <submittedName>
        <fullName evidence="2">Uncharacterized protein</fullName>
    </submittedName>
</protein>
<evidence type="ECO:0000256" key="1">
    <source>
        <dbReference type="SAM" id="SignalP"/>
    </source>
</evidence>
<feature type="signal peptide" evidence="1">
    <location>
        <begin position="1"/>
        <end position="18"/>
    </location>
</feature>
<dbReference type="Proteomes" id="UP000197003">
    <property type="component" value="Chromosome"/>
</dbReference>
<gene>
    <name evidence="2" type="ORF">B9G79_15190</name>
</gene>
<keyword evidence="1" id="KW-0732">Signal</keyword>
<dbReference type="AlphaFoldDB" id="A0A1Z3NBF6"/>
<feature type="chain" id="PRO_5011723133" evidence="1">
    <location>
        <begin position="19"/>
        <end position="131"/>
    </location>
</feature>
<reference evidence="2 3" key="1">
    <citation type="submission" date="2017-04" db="EMBL/GenBank/DDBJ databases">
        <title>Whole genome sequence of Bdellovibrio bacteriovorus strain SSB218315.</title>
        <authorList>
            <person name="Oyedara O."/>
            <person name="Rodriguez-Perez M.A."/>
        </authorList>
    </citation>
    <scope>NUCLEOTIDE SEQUENCE [LARGE SCALE GENOMIC DNA]</scope>
    <source>
        <strain evidence="2 3">SSB218315</strain>
    </source>
</reference>
<evidence type="ECO:0000313" key="3">
    <source>
        <dbReference type="Proteomes" id="UP000197003"/>
    </source>
</evidence>
<dbReference type="EMBL" id="CP020946">
    <property type="protein sequence ID" value="ASD64810.1"/>
    <property type="molecule type" value="Genomic_DNA"/>
</dbReference>
<organism evidence="2 3">
    <name type="scientific">Bdellovibrio bacteriovorus</name>
    <dbReference type="NCBI Taxonomy" id="959"/>
    <lineage>
        <taxon>Bacteria</taxon>
        <taxon>Pseudomonadati</taxon>
        <taxon>Bdellovibrionota</taxon>
        <taxon>Bdellovibrionia</taxon>
        <taxon>Bdellovibrionales</taxon>
        <taxon>Pseudobdellovibrionaceae</taxon>
        <taxon>Bdellovibrio</taxon>
    </lineage>
</organism>
<sequence>MKLFFAIASLLVAFSAQASDRKVGNIIAVEREISNLYNTCLKNVSGATDKPQSFFSCAIKFTTDGELPVTKGRVLKLMDDRCQVVGEAMNGVVLITFSGTKSPSTFETSRACLERSLSDKDFVKVIVYTLE</sequence>
<name>A0A1Z3NBF6_BDEBC</name>
<dbReference type="OrthoDB" id="5293985at2"/>
<evidence type="ECO:0000313" key="2">
    <source>
        <dbReference type="EMBL" id="ASD64810.1"/>
    </source>
</evidence>